<name>A0A7J7NWC9_9MAGN</name>
<keyword evidence="7" id="KW-1185">Reference proteome</keyword>
<comment type="caution">
    <text evidence="6">The sequence shown here is derived from an EMBL/GenBank/DDBJ whole genome shotgun (WGS) entry which is preliminary data.</text>
</comment>
<dbReference type="GO" id="GO:0005840">
    <property type="term" value="C:ribosome"/>
    <property type="evidence" value="ECO:0007669"/>
    <property type="project" value="UniProtKB-KW"/>
</dbReference>
<dbReference type="OrthoDB" id="47at2759"/>
<protein>
    <recommendedName>
        <fullName evidence="8">40S ribosomal protein S27</fullName>
    </recommendedName>
</protein>
<accession>A0A7J7NWC9</accession>
<evidence type="ECO:0000256" key="4">
    <source>
        <dbReference type="ARBA" id="ARBA00022980"/>
    </source>
</evidence>
<dbReference type="InterPro" id="IPR023407">
    <property type="entry name" value="Ribosomal_eS27_Zn-bd_dom_sf"/>
</dbReference>
<comment type="cofactor">
    <cofactor evidence="1">
        <name>Zn(2+)</name>
        <dbReference type="ChEBI" id="CHEBI:29105"/>
    </cofactor>
</comment>
<comment type="similarity">
    <text evidence="2">Belongs to the eukaryotic ribosomal protein eS27 family.</text>
</comment>
<sequence>VLSNDIDLLNPPAKLEKRKHKLKRLIHSPNYLFMDVKCQGCFNITTIISHSQTVVICGTCQIVLCTPTSGKVHLTEGCSFRKKED</sequence>
<dbReference type="GO" id="GO:0003735">
    <property type="term" value="F:structural constituent of ribosome"/>
    <property type="evidence" value="ECO:0007669"/>
    <property type="project" value="InterPro"/>
</dbReference>
<keyword evidence="5" id="KW-0687">Ribonucleoprotein</keyword>
<dbReference type="GO" id="GO:1990904">
    <property type="term" value="C:ribonucleoprotein complex"/>
    <property type="evidence" value="ECO:0007669"/>
    <property type="project" value="UniProtKB-KW"/>
</dbReference>
<dbReference type="Pfam" id="PF01667">
    <property type="entry name" value="Ribosomal_S27e"/>
    <property type="match status" value="1"/>
</dbReference>
<organism evidence="6 7">
    <name type="scientific">Kingdonia uniflora</name>
    <dbReference type="NCBI Taxonomy" id="39325"/>
    <lineage>
        <taxon>Eukaryota</taxon>
        <taxon>Viridiplantae</taxon>
        <taxon>Streptophyta</taxon>
        <taxon>Embryophyta</taxon>
        <taxon>Tracheophyta</taxon>
        <taxon>Spermatophyta</taxon>
        <taxon>Magnoliopsida</taxon>
        <taxon>Ranunculales</taxon>
        <taxon>Circaeasteraceae</taxon>
        <taxon>Kingdonia</taxon>
    </lineage>
</organism>
<evidence type="ECO:0008006" key="8">
    <source>
        <dbReference type="Google" id="ProtNLM"/>
    </source>
</evidence>
<dbReference type="AlphaFoldDB" id="A0A7J7NWC9"/>
<feature type="non-terminal residue" evidence="6">
    <location>
        <position position="85"/>
    </location>
</feature>
<keyword evidence="3" id="KW-0862">Zinc</keyword>
<keyword evidence="4" id="KW-0689">Ribosomal protein</keyword>
<evidence type="ECO:0000256" key="1">
    <source>
        <dbReference type="ARBA" id="ARBA00001947"/>
    </source>
</evidence>
<dbReference type="Proteomes" id="UP000541444">
    <property type="component" value="Unassembled WGS sequence"/>
</dbReference>
<evidence type="ECO:0000256" key="5">
    <source>
        <dbReference type="ARBA" id="ARBA00023274"/>
    </source>
</evidence>
<proteinExistence type="inferred from homology"/>
<dbReference type="SUPFAM" id="SSF57829">
    <property type="entry name" value="Zn-binding ribosomal proteins"/>
    <property type="match status" value="1"/>
</dbReference>
<evidence type="ECO:0000256" key="3">
    <source>
        <dbReference type="ARBA" id="ARBA00022833"/>
    </source>
</evidence>
<dbReference type="EMBL" id="JACGCM010000479">
    <property type="protein sequence ID" value="KAF6171521.1"/>
    <property type="molecule type" value="Genomic_DNA"/>
</dbReference>
<dbReference type="FunFam" id="2.20.25.100:FF:000001">
    <property type="entry name" value="40S ribosomal protein S27"/>
    <property type="match status" value="1"/>
</dbReference>
<dbReference type="Gene3D" id="2.20.25.100">
    <property type="entry name" value="Zn-binding ribosomal proteins"/>
    <property type="match status" value="1"/>
</dbReference>
<dbReference type="GO" id="GO:0006412">
    <property type="term" value="P:translation"/>
    <property type="evidence" value="ECO:0007669"/>
    <property type="project" value="InterPro"/>
</dbReference>
<dbReference type="InterPro" id="IPR011332">
    <property type="entry name" value="Ribosomal_zn-bd"/>
</dbReference>
<dbReference type="InterPro" id="IPR000592">
    <property type="entry name" value="Ribosomal_eS27"/>
</dbReference>
<evidence type="ECO:0000313" key="6">
    <source>
        <dbReference type="EMBL" id="KAF6171521.1"/>
    </source>
</evidence>
<dbReference type="PANTHER" id="PTHR11594">
    <property type="entry name" value="40S RIBOSOMAL PROTEIN S27"/>
    <property type="match status" value="1"/>
</dbReference>
<reference evidence="6 7" key="1">
    <citation type="journal article" date="2020" name="IScience">
        <title>Genome Sequencing of the Endangered Kingdonia uniflora (Circaeasteraceae, Ranunculales) Reveals Potential Mechanisms of Evolutionary Specialization.</title>
        <authorList>
            <person name="Sun Y."/>
            <person name="Deng T."/>
            <person name="Zhang A."/>
            <person name="Moore M.J."/>
            <person name="Landis J.B."/>
            <person name="Lin N."/>
            <person name="Zhang H."/>
            <person name="Zhang X."/>
            <person name="Huang J."/>
            <person name="Zhang X."/>
            <person name="Sun H."/>
            <person name="Wang H."/>
        </authorList>
    </citation>
    <scope>NUCLEOTIDE SEQUENCE [LARGE SCALE GENOMIC DNA]</scope>
    <source>
        <strain evidence="6">TB1705</strain>
        <tissue evidence="6">Leaf</tissue>
    </source>
</reference>
<gene>
    <name evidence="6" type="ORF">GIB67_018045</name>
</gene>
<evidence type="ECO:0000313" key="7">
    <source>
        <dbReference type="Proteomes" id="UP000541444"/>
    </source>
</evidence>
<evidence type="ECO:0000256" key="2">
    <source>
        <dbReference type="ARBA" id="ARBA00010919"/>
    </source>
</evidence>